<accession>A0A545TEA5</accession>
<dbReference type="InterPro" id="IPR009057">
    <property type="entry name" value="Homeodomain-like_sf"/>
</dbReference>
<dbReference type="InterPro" id="IPR010499">
    <property type="entry name" value="AraC_E-bd"/>
</dbReference>
<dbReference type="Proteomes" id="UP000317839">
    <property type="component" value="Unassembled WGS sequence"/>
</dbReference>
<dbReference type="SMART" id="SM00342">
    <property type="entry name" value="HTH_ARAC"/>
    <property type="match status" value="1"/>
</dbReference>
<dbReference type="InterPro" id="IPR029441">
    <property type="entry name" value="Cass2"/>
</dbReference>
<dbReference type="InterPro" id="IPR018060">
    <property type="entry name" value="HTH_AraC"/>
</dbReference>
<dbReference type="PANTHER" id="PTHR47504:SF5">
    <property type="entry name" value="RIGHT ORIGIN-BINDING PROTEIN"/>
    <property type="match status" value="1"/>
</dbReference>
<dbReference type="AlphaFoldDB" id="A0A545TEA5"/>
<protein>
    <submittedName>
        <fullName evidence="5">AraC family transcriptional regulator</fullName>
    </submittedName>
</protein>
<feature type="domain" description="HTH araC/xylS-type" evidence="4">
    <location>
        <begin position="8"/>
        <end position="106"/>
    </location>
</feature>
<evidence type="ECO:0000256" key="1">
    <source>
        <dbReference type="ARBA" id="ARBA00023015"/>
    </source>
</evidence>
<evidence type="ECO:0000259" key="4">
    <source>
        <dbReference type="PROSITE" id="PS01124"/>
    </source>
</evidence>
<dbReference type="InterPro" id="IPR020449">
    <property type="entry name" value="Tscrpt_reg_AraC-type_HTH"/>
</dbReference>
<dbReference type="PRINTS" id="PR00032">
    <property type="entry name" value="HTHARAC"/>
</dbReference>
<dbReference type="RefSeq" id="WP_142942167.1">
    <property type="nucleotide sequence ID" value="NZ_VIKR01000002.1"/>
</dbReference>
<dbReference type="EMBL" id="VIKR01000002">
    <property type="protein sequence ID" value="TQV75553.1"/>
    <property type="molecule type" value="Genomic_DNA"/>
</dbReference>
<dbReference type="SUPFAM" id="SSF46689">
    <property type="entry name" value="Homeodomain-like"/>
    <property type="match status" value="2"/>
</dbReference>
<dbReference type="OrthoDB" id="5740883at2"/>
<keyword evidence="6" id="KW-1185">Reference proteome</keyword>
<dbReference type="Gene3D" id="1.10.10.60">
    <property type="entry name" value="Homeodomain-like"/>
    <property type="match status" value="2"/>
</dbReference>
<dbReference type="Pfam" id="PF12833">
    <property type="entry name" value="HTH_18"/>
    <property type="match status" value="1"/>
</dbReference>
<dbReference type="InterPro" id="IPR018062">
    <property type="entry name" value="HTH_AraC-typ_CS"/>
</dbReference>
<dbReference type="Pfam" id="PF14526">
    <property type="entry name" value="Cass2"/>
    <property type="match status" value="1"/>
</dbReference>
<keyword evidence="3" id="KW-0804">Transcription</keyword>
<evidence type="ECO:0000313" key="6">
    <source>
        <dbReference type="Proteomes" id="UP000317839"/>
    </source>
</evidence>
<dbReference type="SMART" id="SM00871">
    <property type="entry name" value="AraC_E_bind"/>
    <property type="match status" value="1"/>
</dbReference>
<dbReference type="InterPro" id="IPR050959">
    <property type="entry name" value="MarA-like"/>
</dbReference>
<dbReference type="GO" id="GO:0003700">
    <property type="term" value="F:DNA-binding transcription factor activity"/>
    <property type="evidence" value="ECO:0007669"/>
    <property type="project" value="InterPro"/>
</dbReference>
<dbReference type="PANTHER" id="PTHR47504">
    <property type="entry name" value="RIGHT ORIGIN-BINDING PROTEIN"/>
    <property type="match status" value="1"/>
</dbReference>
<dbReference type="PROSITE" id="PS01124">
    <property type="entry name" value="HTH_ARAC_FAMILY_2"/>
    <property type="match status" value="1"/>
</dbReference>
<dbReference type="InterPro" id="IPR011256">
    <property type="entry name" value="Reg_factor_effector_dom_sf"/>
</dbReference>
<dbReference type="PROSITE" id="PS00041">
    <property type="entry name" value="HTH_ARAC_FAMILY_1"/>
    <property type="match status" value="1"/>
</dbReference>
<keyword evidence="2" id="KW-0238">DNA-binding</keyword>
<name>A0A545TEA5_9GAMM</name>
<dbReference type="Gene3D" id="3.20.80.10">
    <property type="entry name" value="Regulatory factor, effector binding domain"/>
    <property type="match status" value="1"/>
</dbReference>
<organism evidence="5 6">
    <name type="scientific">Aliikangiella marina</name>
    <dbReference type="NCBI Taxonomy" id="1712262"/>
    <lineage>
        <taxon>Bacteria</taxon>
        <taxon>Pseudomonadati</taxon>
        <taxon>Pseudomonadota</taxon>
        <taxon>Gammaproteobacteria</taxon>
        <taxon>Oceanospirillales</taxon>
        <taxon>Pleioneaceae</taxon>
        <taxon>Aliikangiella</taxon>
    </lineage>
</organism>
<evidence type="ECO:0000313" key="5">
    <source>
        <dbReference type="EMBL" id="TQV75553.1"/>
    </source>
</evidence>
<keyword evidence="1" id="KW-0805">Transcription regulation</keyword>
<reference evidence="5 6" key="1">
    <citation type="submission" date="2019-06" db="EMBL/GenBank/DDBJ databases">
        <title>Draft genome of Aliikangiella marina GYP-15.</title>
        <authorList>
            <person name="Wang G."/>
        </authorList>
    </citation>
    <scope>NUCLEOTIDE SEQUENCE [LARGE SCALE GENOMIC DNA]</scope>
    <source>
        <strain evidence="5 6">GYP-15</strain>
    </source>
</reference>
<dbReference type="SUPFAM" id="SSF55136">
    <property type="entry name" value="Probable bacterial effector-binding domain"/>
    <property type="match status" value="1"/>
</dbReference>
<sequence length="291" mass="33521">MDWSQRMNLALDFIENNLDADISIDEVARKAYSSMYHFHRMFYAQFNTTPAEYIRRRRLTKAASEVVLGNTKIIDIAFKYGYESPNAFTCAFRNIHGVTPSAARSGQVKLKAFRRASCKFNSKGKPMLDYRIIEQPAFEVLGKSKNFEFEEFVKQGPKFWKDYVSSSEYQALYEITNGRAGLVSDAPMMSVYFPNDSGSRDLFTDVLAIEKPVEVDNKSFEVFKIPKATYAEFNCTYQTSMKTNRAIYGDWFNATGYERDGNKPDVAAYFPIPFKPMKDMGVRWWIPVKVT</sequence>
<evidence type="ECO:0000256" key="3">
    <source>
        <dbReference type="ARBA" id="ARBA00023163"/>
    </source>
</evidence>
<proteinExistence type="predicted"/>
<comment type="caution">
    <text evidence="5">The sequence shown here is derived from an EMBL/GenBank/DDBJ whole genome shotgun (WGS) entry which is preliminary data.</text>
</comment>
<dbReference type="GO" id="GO:0043565">
    <property type="term" value="F:sequence-specific DNA binding"/>
    <property type="evidence" value="ECO:0007669"/>
    <property type="project" value="InterPro"/>
</dbReference>
<evidence type="ECO:0000256" key="2">
    <source>
        <dbReference type="ARBA" id="ARBA00023125"/>
    </source>
</evidence>
<gene>
    <name evidence="5" type="ORF">FLL45_11605</name>
</gene>